<dbReference type="InterPro" id="IPR000477">
    <property type="entry name" value="RT_dom"/>
</dbReference>
<evidence type="ECO:0000259" key="1">
    <source>
        <dbReference type="PROSITE" id="PS50878"/>
    </source>
</evidence>
<feature type="domain" description="Reverse transcriptase" evidence="1">
    <location>
        <begin position="289"/>
        <end position="575"/>
    </location>
</feature>
<accession>A0A8J9VML9</accession>
<gene>
    <name evidence="2" type="ORF">BINO364_LOCUS10698</name>
</gene>
<dbReference type="OrthoDB" id="445826at2759"/>
<dbReference type="PANTHER" id="PTHR19446">
    <property type="entry name" value="REVERSE TRANSCRIPTASES"/>
    <property type="match status" value="1"/>
</dbReference>
<dbReference type="Proteomes" id="UP000838878">
    <property type="component" value="Chromosome 5"/>
</dbReference>
<dbReference type="Pfam" id="PF00078">
    <property type="entry name" value="RVT_1"/>
    <property type="match status" value="1"/>
</dbReference>
<proteinExistence type="predicted"/>
<feature type="non-terminal residue" evidence="2">
    <location>
        <position position="648"/>
    </location>
</feature>
<dbReference type="AlphaFoldDB" id="A0A8J9VML9"/>
<dbReference type="CDD" id="cd01650">
    <property type="entry name" value="RT_nLTR_like"/>
    <property type="match status" value="1"/>
</dbReference>
<dbReference type="EMBL" id="OV170225">
    <property type="protein sequence ID" value="CAH0725078.1"/>
    <property type="molecule type" value="Genomic_DNA"/>
</dbReference>
<reference evidence="2" key="1">
    <citation type="submission" date="2021-12" db="EMBL/GenBank/DDBJ databases">
        <authorList>
            <person name="Martin H S."/>
        </authorList>
    </citation>
    <scope>NUCLEOTIDE SEQUENCE</scope>
</reference>
<sequence>MIKSNFPAVTIVMAAPLTDHSAVLTCINLKHKSDMRITYSNKIHKINYDSIIEELKTTYFDNIFKSQDANWCSEQLVSTLKMLTQKHSLTILSPRNIRCIKPWITPGLVRCIRTRDRMNLKCKKEPQNEIIKITYVRYKNFCNDLLKRLKRNYESNELKKYAKDPKKKWKIIDSIANRNHKINPANELLKIANTPEAALDKINDFYSGIAAELANTILSQNNNIHSCQYETQFVPTSSMALFETSNQEINATLMNLKTDSALGWDGIPTKLLKLARDIIVPILTHIVNLCFLTGVFPTIFKISIIHPIYKTGNKNCVSNYRPISVLPALSKIIEKIINKRLISYLEKENILSDNQFGFRAGKSTAHAVSNLVEFIVTNIDKKTKCVGVFLDLTKAFDTVCIPRLLEKMEQIGIRGTVLQLFTDYLRNRSQRVTINGSYSSDNGINYGVPQGSVLGPTLFLIYINNLCNLRLINCKIFTFADDTALVFLGENWEIAKMHAENGLNIIFNWLNDNLLTLNTVKTKYLLFTNSERSLPSSFNMQIHTNSCLYETERKIHCECDTLERTQTIKYLGVLLDEKLSWRPHISHLIEKTRKLIYIFKKLRHTADPDLLKTIYLALSQSILNYCITSWGGARKTMWRANSSTIIHC</sequence>
<name>A0A8J9VML9_9NEOP</name>
<evidence type="ECO:0000313" key="2">
    <source>
        <dbReference type="EMBL" id="CAH0725078.1"/>
    </source>
</evidence>
<protein>
    <recommendedName>
        <fullName evidence="1">Reverse transcriptase domain-containing protein</fullName>
    </recommendedName>
</protein>
<dbReference type="GO" id="GO:0071897">
    <property type="term" value="P:DNA biosynthetic process"/>
    <property type="evidence" value="ECO:0007669"/>
    <property type="project" value="UniProtKB-ARBA"/>
</dbReference>
<organism evidence="2 3">
    <name type="scientific">Brenthis ino</name>
    <name type="common">lesser marbled fritillary</name>
    <dbReference type="NCBI Taxonomy" id="405034"/>
    <lineage>
        <taxon>Eukaryota</taxon>
        <taxon>Metazoa</taxon>
        <taxon>Ecdysozoa</taxon>
        <taxon>Arthropoda</taxon>
        <taxon>Hexapoda</taxon>
        <taxon>Insecta</taxon>
        <taxon>Pterygota</taxon>
        <taxon>Neoptera</taxon>
        <taxon>Endopterygota</taxon>
        <taxon>Lepidoptera</taxon>
        <taxon>Glossata</taxon>
        <taxon>Ditrysia</taxon>
        <taxon>Papilionoidea</taxon>
        <taxon>Nymphalidae</taxon>
        <taxon>Heliconiinae</taxon>
        <taxon>Argynnini</taxon>
        <taxon>Brenthis</taxon>
    </lineage>
</organism>
<evidence type="ECO:0000313" key="3">
    <source>
        <dbReference type="Proteomes" id="UP000838878"/>
    </source>
</evidence>
<dbReference type="PROSITE" id="PS50878">
    <property type="entry name" value="RT_POL"/>
    <property type="match status" value="1"/>
</dbReference>
<keyword evidence="3" id="KW-1185">Reference proteome</keyword>
<dbReference type="InterPro" id="IPR043502">
    <property type="entry name" value="DNA/RNA_pol_sf"/>
</dbReference>
<dbReference type="SUPFAM" id="SSF56672">
    <property type="entry name" value="DNA/RNA polymerases"/>
    <property type="match status" value="1"/>
</dbReference>